<protein>
    <recommendedName>
        <fullName evidence="2">DUF6699 domain-containing protein</fullName>
    </recommendedName>
</protein>
<feature type="region of interest" description="Disordered" evidence="1">
    <location>
        <begin position="168"/>
        <end position="250"/>
    </location>
</feature>
<feature type="region of interest" description="Disordered" evidence="1">
    <location>
        <begin position="458"/>
        <end position="520"/>
    </location>
</feature>
<comment type="caution">
    <text evidence="3">The sequence shown here is derived from an EMBL/GenBank/DDBJ whole genome shotgun (WGS) entry which is preliminary data.</text>
</comment>
<feature type="compositionally biased region" description="Polar residues" evidence="1">
    <location>
        <begin position="1"/>
        <end position="10"/>
    </location>
</feature>
<proteinExistence type="predicted"/>
<feature type="compositionally biased region" description="Pro residues" evidence="1">
    <location>
        <begin position="232"/>
        <end position="243"/>
    </location>
</feature>
<evidence type="ECO:0000256" key="1">
    <source>
        <dbReference type="SAM" id="MobiDB-lite"/>
    </source>
</evidence>
<dbReference type="InParanoid" id="A0A409WMA3"/>
<accession>A0A409WMA3</accession>
<keyword evidence="4" id="KW-1185">Reference proteome</keyword>
<organism evidence="3 4">
    <name type="scientific">Gymnopilus dilepis</name>
    <dbReference type="NCBI Taxonomy" id="231916"/>
    <lineage>
        <taxon>Eukaryota</taxon>
        <taxon>Fungi</taxon>
        <taxon>Dikarya</taxon>
        <taxon>Basidiomycota</taxon>
        <taxon>Agaricomycotina</taxon>
        <taxon>Agaricomycetes</taxon>
        <taxon>Agaricomycetidae</taxon>
        <taxon>Agaricales</taxon>
        <taxon>Agaricineae</taxon>
        <taxon>Hymenogastraceae</taxon>
        <taxon>Gymnopilus</taxon>
    </lineage>
</organism>
<dbReference type="AlphaFoldDB" id="A0A409WMA3"/>
<reference evidence="3 4" key="1">
    <citation type="journal article" date="2018" name="Evol. Lett.">
        <title>Horizontal gene cluster transfer increased hallucinogenic mushroom diversity.</title>
        <authorList>
            <person name="Reynolds H.T."/>
            <person name="Vijayakumar V."/>
            <person name="Gluck-Thaler E."/>
            <person name="Korotkin H.B."/>
            <person name="Matheny P.B."/>
            <person name="Slot J.C."/>
        </authorList>
    </citation>
    <scope>NUCLEOTIDE SEQUENCE [LARGE SCALE GENOMIC DNA]</scope>
    <source>
        <strain evidence="3 4">SRW20</strain>
    </source>
</reference>
<feature type="region of interest" description="Disordered" evidence="1">
    <location>
        <begin position="1"/>
        <end position="44"/>
    </location>
</feature>
<evidence type="ECO:0000259" key="2">
    <source>
        <dbReference type="Pfam" id="PF20415"/>
    </source>
</evidence>
<evidence type="ECO:0000313" key="4">
    <source>
        <dbReference type="Proteomes" id="UP000284706"/>
    </source>
</evidence>
<feature type="domain" description="DUF6699" evidence="2">
    <location>
        <begin position="295"/>
        <end position="430"/>
    </location>
</feature>
<name>A0A409WMA3_9AGAR</name>
<dbReference type="EMBL" id="NHYE01004993">
    <property type="protein sequence ID" value="PPQ79654.1"/>
    <property type="molecule type" value="Genomic_DNA"/>
</dbReference>
<sequence length="520" mass="55651">MSNRARTPNTPFIPPLNSPEGSPQPPPVIPPHPSPGYSGYGPLPGAGSYAYPHSPYSSTPFIPPAQIVTPGVVPSNLPPSRQGVSSDYIGFSVDNPNPLASPAMNPYPMGPMGPAPGAWGGAFPNSPISPQSPYSPYAQQFGGPPPGQYPLYNTPHGPPPAHLQSTPWGGAQPLPQQGHYTPFGRAPPNLPPHGPPPLAGGWGGGAPPPQQGYFPPPAQEPLGWGGGGFGIPRPPPPPEPPVNPKDGLDHAPPFARGPHYGPVLEPFIAHVVQANIKTNPLISCLPDDGSDQVHLKWNMLFPTSTIQRSDDKPYVSWLNGRDDPATYPRITSLRIVTDTIPWMIEVKAQNKDLGVTCGEVIESICHELVKFSNKADFMSLSTHEQRDVSAAYTHNRSRDPSVPGGMLGTGMKRLDFLRRNTMFGGIEKNDNAVKRITGEALPCTFVMRCLTAFPMTQQERQDQEARMRANSAHPSPNMKARSRAGSMSARGTPSGGRISVVPPSSSDSDDDGDVDYDHHR</sequence>
<dbReference type="OrthoDB" id="3352225at2759"/>
<evidence type="ECO:0000313" key="3">
    <source>
        <dbReference type="EMBL" id="PPQ79654.1"/>
    </source>
</evidence>
<dbReference type="Pfam" id="PF20415">
    <property type="entry name" value="DUF6699"/>
    <property type="match status" value="1"/>
</dbReference>
<gene>
    <name evidence="3" type="ORF">CVT26_015780</name>
</gene>
<feature type="compositionally biased region" description="Pro residues" evidence="1">
    <location>
        <begin position="11"/>
        <end position="34"/>
    </location>
</feature>
<feature type="compositionally biased region" description="Pro residues" evidence="1">
    <location>
        <begin position="188"/>
        <end position="198"/>
    </location>
</feature>
<dbReference type="InterPro" id="IPR046522">
    <property type="entry name" value="DUF6699"/>
</dbReference>
<dbReference type="Proteomes" id="UP000284706">
    <property type="component" value="Unassembled WGS sequence"/>
</dbReference>
<dbReference type="STRING" id="231916.A0A409WMA3"/>
<feature type="compositionally biased region" description="Pro residues" evidence="1">
    <location>
        <begin position="206"/>
        <end position="219"/>
    </location>
</feature>